<comment type="caution">
    <text evidence="8">The sequence shown here is derived from an EMBL/GenBank/DDBJ whole genome shotgun (WGS) entry which is preliminary data.</text>
</comment>
<dbReference type="SUPFAM" id="SSF51430">
    <property type="entry name" value="NAD(P)-linked oxidoreductase"/>
    <property type="match status" value="1"/>
</dbReference>
<evidence type="ECO:0000259" key="7">
    <source>
        <dbReference type="Pfam" id="PF00248"/>
    </source>
</evidence>
<dbReference type="Gene3D" id="3.20.20.100">
    <property type="entry name" value="NADP-dependent oxidoreductase domain"/>
    <property type="match status" value="1"/>
</dbReference>
<comment type="similarity">
    <text evidence="1">Belongs to the aldo/keto reductase family.</text>
</comment>
<keyword evidence="9" id="KW-1185">Reference proteome</keyword>
<accession>V2XIT9</accession>
<dbReference type="EMBL" id="AWSO01000181">
    <property type="protein sequence ID" value="ESK93622.1"/>
    <property type="molecule type" value="Genomic_DNA"/>
</dbReference>
<evidence type="ECO:0000256" key="3">
    <source>
        <dbReference type="ARBA" id="ARBA00023002"/>
    </source>
</evidence>
<reference evidence="8 9" key="1">
    <citation type="journal article" date="2014" name="BMC Genomics">
        <title>Genome and secretome analysis of the hemibiotrophic fungal pathogen, Moniliophthora roreri, which causes frosty pod rot disease of cacao: mechanisms of the biotrophic and necrotrophic phases.</title>
        <authorList>
            <person name="Meinhardt L.W."/>
            <person name="Costa G.G.L."/>
            <person name="Thomazella D.P.T."/>
            <person name="Teixeira P.J.P.L."/>
            <person name="Carazzolle M.F."/>
            <person name="Schuster S.C."/>
            <person name="Carlson J.E."/>
            <person name="Guiltinan M.J."/>
            <person name="Mieczkowski P."/>
            <person name="Farmer A."/>
            <person name="Ramaraj T."/>
            <person name="Crozier J."/>
            <person name="Davis R.E."/>
            <person name="Shao J."/>
            <person name="Melnick R.L."/>
            <person name="Pereira G.A.G."/>
            <person name="Bailey B.A."/>
        </authorList>
    </citation>
    <scope>NUCLEOTIDE SEQUENCE [LARGE SCALE GENOMIC DNA]</scope>
    <source>
        <strain evidence="8 9">MCA 2997</strain>
    </source>
</reference>
<evidence type="ECO:0000256" key="1">
    <source>
        <dbReference type="ARBA" id="ARBA00007905"/>
    </source>
</evidence>
<evidence type="ECO:0000256" key="5">
    <source>
        <dbReference type="PIRSR" id="PIRSR000097-2"/>
    </source>
</evidence>
<dbReference type="InterPro" id="IPR018170">
    <property type="entry name" value="Aldo/ket_reductase_CS"/>
</dbReference>
<dbReference type="PANTHER" id="PTHR43827">
    <property type="entry name" value="2,5-DIKETO-D-GLUCONIC ACID REDUCTASE"/>
    <property type="match status" value="1"/>
</dbReference>
<dbReference type="Proteomes" id="UP000017559">
    <property type="component" value="Unassembled WGS sequence"/>
</dbReference>
<dbReference type="InterPro" id="IPR023210">
    <property type="entry name" value="NADP_OxRdtase_dom"/>
</dbReference>
<dbReference type="Pfam" id="PF00248">
    <property type="entry name" value="Aldo_ket_red"/>
    <property type="match status" value="1"/>
</dbReference>
<dbReference type="InterPro" id="IPR020471">
    <property type="entry name" value="AKR"/>
</dbReference>
<keyword evidence="3" id="KW-0560">Oxidoreductase</keyword>
<evidence type="ECO:0000256" key="2">
    <source>
        <dbReference type="ARBA" id="ARBA00022857"/>
    </source>
</evidence>
<dbReference type="FunFam" id="3.20.20.100:FF:000002">
    <property type="entry name" value="2,5-diketo-D-gluconic acid reductase A"/>
    <property type="match status" value="1"/>
</dbReference>
<evidence type="ECO:0000313" key="9">
    <source>
        <dbReference type="Proteomes" id="UP000017559"/>
    </source>
</evidence>
<evidence type="ECO:0000256" key="4">
    <source>
        <dbReference type="PIRSR" id="PIRSR000097-1"/>
    </source>
</evidence>
<dbReference type="AlphaFoldDB" id="V2XIT9"/>
<dbReference type="KEGG" id="mrr:Moror_1520"/>
<sequence>MVTVQVPNFTLNNGTNIPAVGMGCWMGMPGGGKRAYEMVKLSLEKGYRHFDTADGYDNEEQVGKAIKDSGIPRSEIYITTKLNNVDHHRVQEAFAKSLQKLDTDYIDLYLMHWPQASIDGRVLNPEESPTIIETWKEMEKLLQTGKVKAIGVSNFSIKTLMQLLPHCIIIPATNQVELHPYLPSTDLKEFCEKKGILLTAYSPLGRPTTDQTSALFADVLQTAQAHKANPAQVLLNWAVQKNIIVVPKTENPERMSTNISLIRLSDEEIRAIDELHKQPGKHRSLLAYHNNDPGRVFGWTYEQLGWDMVEGGIIASK</sequence>
<protein>
    <submittedName>
        <fullName evidence="8">Aado keto reductase</fullName>
    </submittedName>
</protein>
<dbReference type="GO" id="GO:0016616">
    <property type="term" value="F:oxidoreductase activity, acting on the CH-OH group of donors, NAD or NADP as acceptor"/>
    <property type="evidence" value="ECO:0007669"/>
    <property type="project" value="UniProtKB-ARBA"/>
</dbReference>
<proteinExistence type="inferred from homology"/>
<feature type="site" description="Lowers pKa of active site Tyr" evidence="6">
    <location>
        <position position="81"/>
    </location>
</feature>
<name>V2XIT9_MONRO</name>
<feature type="domain" description="NADP-dependent oxidoreductase" evidence="7">
    <location>
        <begin position="34"/>
        <end position="275"/>
    </location>
</feature>
<dbReference type="HOGENOM" id="CLU_023205_0_0_1"/>
<feature type="binding site" evidence="5">
    <location>
        <position position="112"/>
    </location>
    <ligand>
        <name>substrate</name>
    </ligand>
</feature>
<evidence type="ECO:0000313" key="8">
    <source>
        <dbReference type="EMBL" id="ESK93622.1"/>
    </source>
</evidence>
<dbReference type="STRING" id="1381753.V2XIT9"/>
<evidence type="ECO:0000256" key="6">
    <source>
        <dbReference type="PIRSR" id="PIRSR000097-3"/>
    </source>
</evidence>
<feature type="active site" description="Proton donor" evidence="4">
    <location>
        <position position="56"/>
    </location>
</feature>
<dbReference type="PANTHER" id="PTHR43827:SF3">
    <property type="entry name" value="NADP-DEPENDENT OXIDOREDUCTASE DOMAIN-CONTAINING PROTEIN"/>
    <property type="match status" value="1"/>
</dbReference>
<dbReference type="InterPro" id="IPR036812">
    <property type="entry name" value="NAD(P)_OxRdtase_dom_sf"/>
</dbReference>
<dbReference type="PROSITE" id="PS00798">
    <property type="entry name" value="ALDOKETO_REDUCTASE_1"/>
    <property type="match status" value="1"/>
</dbReference>
<dbReference type="PROSITE" id="PS00062">
    <property type="entry name" value="ALDOKETO_REDUCTASE_2"/>
    <property type="match status" value="1"/>
</dbReference>
<dbReference type="PIRSF" id="PIRSF000097">
    <property type="entry name" value="AKR"/>
    <property type="match status" value="1"/>
</dbReference>
<gene>
    <name evidence="8" type="ORF">Moror_1520</name>
</gene>
<organism evidence="8 9">
    <name type="scientific">Moniliophthora roreri (strain MCA 2997)</name>
    <name type="common">Cocoa frosty pod rot fungus</name>
    <name type="synonym">Crinipellis roreri</name>
    <dbReference type="NCBI Taxonomy" id="1381753"/>
    <lineage>
        <taxon>Eukaryota</taxon>
        <taxon>Fungi</taxon>
        <taxon>Dikarya</taxon>
        <taxon>Basidiomycota</taxon>
        <taxon>Agaricomycotina</taxon>
        <taxon>Agaricomycetes</taxon>
        <taxon>Agaricomycetidae</taxon>
        <taxon>Agaricales</taxon>
        <taxon>Marasmiineae</taxon>
        <taxon>Marasmiaceae</taxon>
        <taxon>Moniliophthora</taxon>
    </lineage>
</organism>
<keyword evidence="2" id="KW-0521">NADP</keyword>
<dbReference type="PRINTS" id="PR00069">
    <property type="entry name" value="ALDKETRDTASE"/>
</dbReference>
<dbReference type="OrthoDB" id="5945798at2759"/>